<organism evidence="1">
    <name type="scientific">Leptolyngbya sp. NK1-12</name>
    <dbReference type="NCBI Taxonomy" id="2547451"/>
    <lineage>
        <taxon>Bacteria</taxon>
        <taxon>Bacillati</taxon>
        <taxon>Cyanobacteriota</taxon>
        <taxon>Cyanophyceae</taxon>
        <taxon>Leptolyngbyales</taxon>
        <taxon>Leptolyngbyaceae</taxon>
        <taxon>Leptolyngbya group</taxon>
        <taxon>Leptolyngbya</taxon>
    </lineage>
</organism>
<evidence type="ECO:0000313" key="1">
    <source>
        <dbReference type="EMBL" id="WNZ23112.1"/>
    </source>
</evidence>
<reference evidence="1" key="1">
    <citation type="submission" date="2020-05" db="EMBL/GenBank/DDBJ databases">
        <authorList>
            <person name="Zhu T."/>
            <person name="Keshari N."/>
            <person name="Lu X."/>
        </authorList>
    </citation>
    <scope>NUCLEOTIDE SEQUENCE</scope>
    <source>
        <strain evidence="1">NK1-12</strain>
    </source>
</reference>
<accession>A0AA96WU19</accession>
<gene>
    <name evidence="1" type="ORF">HJG54_09730</name>
</gene>
<dbReference type="EMBL" id="CP053586">
    <property type="protein sequence ID" value="WNZ23112.1"/>
    <property type="molecule type" value="Genomic_DNA"/>
</dbReference>
<name>A0AA96WU19_9CYAN</name>
<sequence length="144" mass="16725">MLGIRTGSDSAIFVPDDCAKDFIKMELFNVFRREMMEKIFRKTPGLLFTDKNLGVLNPARDRWVYLSLEPYIEDRASQRLPKFFKRMEETIKASDDLLKDISGPRWRSIWEVMKDTVMLEPNFSGVGVDLKAARSRFLVTANIN</sequence>
<dbReference type="AlphaFoldDB" id="A0AA96WU19"/>
<dbReference type="RefSeq" id="WP_316434693.1">
    <property type="nucleotide sequence ID" value="NZ_CP053586.1"/>
</dbReference>
<protein>
    <submittedName>
        <fullName evidence="1">Uncharacterized protein</fullName>
    </submittedName>
</protein>
<proteinExistence type="predicted"/>